<dbReference type="GO" id="GO:0005975">
    <property type="term" value="P:carbohydrate metabolic process"/>
    <property type="evidence" value="ECO:0007669"/>
    <property type="project" value="InterPro"/>
</dbReference>
<dbReference type="InterPro" id="IPR051804">
    <property type="entry name" value="Carb_Metab_Reg_Kinase/Isom"/>
</dbReference>
<gene>
    <name evidence="9" type="ORF">H8699_06995</name>
</gene>
<feature type="active site" evidence="6">
    <location>
        <position position="196"/>
    </location>
</feature>
<evidence type="ECO:0000256" key="2">
    <source>
        <dbReference type="ARBA" id="ARBA00022833"/>
    </source>
</evidence>
<dbReference type="PANTHER" id="PTHR42742:SF3">
    <property type="entry name" value="FRUCTOKINASE"/>
    <property type="match status" value="1"/>
</dbReference>
<dbReference type="CDD" id="cd07010">
    <property type="entry name" value="cupin_PMI_type_I_N_bac"/>
    <property type="match status" value="1"/>
</dbReference>
<name>A0A926D0J1_9FIRM</name>
<dbReference type="PANTHER" id="PTHR42742">
    <property type="entry name" value="TRANSCRIPTIONAL REPRESSOR MPRA"/>
    <property type="match status" value="1"/>
</dbReference>
<dbReference type="GO" id="GO:0004476">
    <property type="term" value="F:mannose-6-phosphate isomerase activity"/>
    <property type="evidence" value="ECO:0007669"/>
    <property type="project" value="InterPro"/>
</dbReference>
<sequence length="343" mass="36851">MNRPLKVAASLKAAPWGGQALREKLNKPLPEGEKIGESWELSTLEQGPSRVSEGEFTGMRLGTVLTRFGKKAVGSEAAQKGVELPLLVKFLDAQGKLSVQVHPDEAAARALGGAAKTEAWYVVDCKPDAQLVYGLKPGTGAEDFRRAIERGQVQDVLEWIPVKPGDVLFVPAGLVHALGEGILVYEIQQSSDTVYRVYDWDRKNPDGSTRELHISQALQSVKTGAAPRVGAGGPTLQTEGATRTLLAACKAFALEKLEVESALEMETDGTRFYALTLLEGTGKLCFEEGEMDLEVGETVYIPADLGAYTIKGKVNGLLGYVPSLDRLRAAFGLQADQVPGMEV</sequence>
<keyword evidence="1 5" id="KW-0479">Metal-binding</keyword>
<dbReference type="InterPro" id="IPR046457">
    <property type="entry name" value="PMI_typeI_cat"/>
</dbReference>
<evidence type="ECO:0000256" key="4">
    <source>
        <dbReference type="ARBA" id="ARBA00030762"/>
    </source>
</evidence>
<evidence type="ECO:0000256" key="6">
    <source>
        <dbReference type="PIRSR" id="PIRSR036894-2"/>
    </source>
</evidence>
<dbReference type="SUPFAM" id="SSF51182">
    <property type="entry name" value="RmlC-like cupins"/>
    <property type="match status" value="1"/>
</dbReference>
<dbReference type="GO" id="GO:0008270">
    <property type="term" value="F:zinc ion binding"/>
    <property type="evidence" value="ECO:0007669"/>
    <property type="project" value="InterPro"/>
</dbReference>
<protein>
    <recommendedName>
        <fullName evidence="3">Phosphohexomutase</fullName>
    </recommendedName>
    <alternativeName>
        <fullName evidence="4">Phosphomannose isomerase</fullName>
    </alternativeName>
</protein>
<dbReference type="InterPro" id="IPR014710">
    <property type="entry name" value="RmlC-like_jellyroll"/>
</dbReference>
<dbReference type="InterPro" id="IPR049071">
    <property type="entry name" value="MPI_cupin_dom"/>
</dbReference>
<feature type="domain" description="Mannose-6-phosphate isomerase cupin" evidence="8">
    <location>
        <begin position="244"/>
        <end position="314"/>
    </location>
</feature>
<keyword evidence="10" id="KW-1185">Reference proteome</keyword>
<evidence type="ECO:0000313" key="9">
    <source>
        <dbReference type="EMBL" id="MBC8529171.1"/>
    </source>
</evidence>
<evidence type="ECO:0000259" key="8">
    <source>
        <dbReference type="Pfam" id="PF21621"/>
    </source>
</evidence>
<evidence type="ECO:0000256" key="5">
    <source>
        <dbReference type="PIRSR" id="PIRSR036894-1"/>
    </source>
</evidence>
<proteinExistence type="predicted"/>
<dbReference type="EMBL" id="JACRSO010000002">
    <property type="protein sequence ID" value="MBC8529171.1"/>
    <property type="molecule type" value="Genomic_DNA"/>
</dbReference>
<evidence type="ECO:0000259" key="7">
    <source>
        <dbReference type="Pfam" id="PF20511"/>
    </source>
</evidence>
<comment type="caution">
    <text evidence="9">The sequence shown here is derived from an EMBL/GenBank/DDBJ whole genome shotgun (WGS) entry which is preliminary data.</text>
</comment>
<dbReference type="Pfam" id="PF21621">
    <property type="entry name" value="MPI_cupin_dom"/>
    <property type="match status" value="1"/>
</dbReference>
<organism evidence="9 10">
    <name type="scientific">Luoshenia tenuis</name>
    <dbReference type="NCBI Taxonomy" id="2763654"/>
    <lineage>
        <taxon>Bacteria</taxon>
        <taxon>Bacillati</taxon>
        <taxon>Bacillota</taxon>
        <taxon>Clostridia</taxon>
        <taxon>Christensenellales</taxon>
        <taxon>Christensenellaceae</taxon>
        <taxon>Luoshenia</taxon>
    </lineage>
</organism>
<dbReference type="Gene3D" id="2.60.120.10">
    <property type="entry name" value="Jelly Rolls"/>
    <property type="match status" value="2"/>
</dbReference>
<keyword evidence="2 5" id="KW-0862">Zinc</keyword>
<dbReference type="InterPro" id="IPR011051">
    <property type="entry name" value="RmlC_Cupin_sf"/>
</dbReference>
<feature type="binding site" evidence="5">
    <location>
        <position position="102"/>
    </location>
    <ligand>
        <name>Zn(2+)</name>
        <dbReference type="ChEBI" id="CHEBI:29105"/>
    </ligand>
</feature>
<dbReference type="Proteomes" id="UP000654279">
    <property type="component" value="Unassembled WGS sequence"/>
</dbReference>
<feature type="binding site" evidence="5">
    <location>
        <position position="176"/>
    </location>
    <ligand>
        <name>Zn(2+)</name>
        <dbReference type="ChEBI" id="CHEBI:29105"/>
    </ligand>
</feature>
<dbReference type="Pfam" id="PF20511">
    <property type="entry name" value="PMI_typeI_cat"/>
    <property type="match status" value="1"/>
</dbReference>
<keyword evidence="9" id="KW-0413">Isomerase</keyword>
<comment type="cofactor">
    <cofactor evidence="5">
        <name>Zn(2+)</name>
        <dbReference type="ChEBI" id="CHEBI:29105"/>
    </cofactor>
    <text evidence="5">Binds 1 zinc ion per subunit.</text>
</comment>
<evidence type="ECO:0000313" key="10">
    <source>
        <dbReference type="Proteomes" id="UP000654279"/>
    </source>
</evidence>
<accession>A0A926D0J1</accession>
<evidence type="ECO:0000256" key="1">
    <source>
        <dbReference type="ARBA" id="ARBA00022723"/>
    </source>
</evidence>
<feature type="binding site" evidence="5">
    <location>
        <position position="118"/>
    </location>
    <ligand>
        <name>Zn(2+)</name>
        <dbReference type="ChEBI" id="CHEBI:29105"/>
    </ligand>
</feature>
<feature type="domain" description="Phosphomannose isomerase type I catalytic" evidence="7">
    <location>
        <begin position="6"/>
        <end position="115"/>
    </location>
</feature>
<reference evidence="9" key="1">
    <citation type="submission" date="2020-08" db="EMBL/GenBank/DDBJ databases">
        <title>Genome public.</title>
        <authorList>
            <person name="Liu C."/>
            <person name="Sun Q."/>
        </authorList>
    </citation>
    <scope>NUCLEOTIDE SEQUENCE</scope>
    <source>
        <strain evidence="9">NSJ-44</strain>
    </source>
</reference>
<evidence type="ECO:0000256" key="3">
    <source>
        <dbReference type="ARBA" id="ARBA00029741"/>
    </source>
</evidence>
<dbReference type="PIRSF" id="PIRSF036894">
    <property type="entry name" value="PMI_Firm_short"/>
    <property type="match status" value="1"/>
</dbReference>
<dbReference type="AlphaFoldDB" id="A0A926D0J1"/>
<dbReference type="InterPro" id="IPR014628">
    <property type="entry name" value="Man6P_isomerase_Firm_short"/>
</dbReference>
<dbReference type="RefSeq" id="WP_249285042.1">
    <property type="nucleotide sequence ID" value="NZ_JACRSO010000002.1"/>
</dbReference>